<dbReference type="Gene3D" id="3.40.190.290">
    <property type="match status" value="1"/>
</dbReference>
<proteinExistence type="inferred from homology"/>
<dbReference type="SUPFAM" id="SSF46785">
    <property type="entry name" value="Winged helix' DNA-binding domain"/>
    <property type="match status" value="1"/>
</dbReference>
<dbReference type="InterPro" id="IPR036390">
    <property type="entry name" value="WH_DNA-bd_sf"/>
</dbReference>
<dbReference type="InterPro" id="IPR000847">
    <property type="entry name" value="LysR_HTH_N"/>
</dbReference>
<dbReference type="InterPro" id="IPR005119">
    <property type="entry name" value="LysR_subst-bd"/>
</dbReference>
<dbReference type="Pfam" id="PF03466">
    <property type="entry name" value="LysR_substrate"/>
    <property type="match status" value="1"/>
</dbReference>
<organism evidence="6 7">
    <name type="scientific">Pseudoalteromonas arctica</name>
    <dbReference type="NCBI Taxonomy" id="394751"/>
    <lineage>
        <taxon>Bacteria</taxon>
        <taxon>Pseudomonadati</taxon>
        <taxon>Pseudomonadota</taxon>
        <taxon>Gammaproteobacteria</taxon>
        <taxon>Alteromonadales</taxon>
        <taxon>Pseudoalteromonadaceae</taxon>
        <taxon>Pseudoalteromonas</taxon>
    </lineage>
</organism>
<evidence type="ECO:0000259" key="5">
    <source>
        <dbReference type="PROSITE" id="PS50931"/>
    </source>
</evidence>
<dbReference type="GO" id="GO:0006351">
    <property type="term" value="P:DNA-templated transcription"/>
    <property type="evidence" value="ECO:0007669"/>
    <property type="project" value="TreeGrafter"/>
</dbReference>
<feature type="domain" description="HTH lysR-type" evidence="5">
    <location>
        <begin position="1"/>
        <end position="57"/>
    </location>
</feature>
<evidence type="ECO:0000313" key="7">
    <source>
        <dbReference type="Proteomes" id="UP000570493"/>
    </source>
</evidence>
<sequence>MLDIIALFIKTNQYKTFHEASVKLNIPLPTLLRRIKKLEDNLSLALFYREKGCLRLTEPGKSFYSNCFIHVENLQSILCDFKDASKNKKGTIKLIVPQNFIKSVYFTGIINQFTTLYPNIKIHMMLSDERLDLKKAEFDLAIRIGQLENSQNICKVINQMNFVLACSPNLIEKYGLPTNFEGLAKLPHISCFPFENWSFIATNSEKVIFKPQADFVSNDIEMCALSAVEGRGVYYGPTYCLLPHFKNNSLVKILEHFEPIKRDVNLIWPDKLIPKSTRYLIDLLGHSLSGIEI</sequence>
<dbReference type="EMBL" id="JABBMT010000002">
    <property type="protein sequence ID" value="NMM39749.1"/>
    <property type="molecule type" value="Genomic_DNA"/>
</dbReference>
<dbReference type="RefSeq" id="WP_169018597.1">
    <property type="nucleotide sequence ID" value="NZ_JABBMT010000002.1"/>
</dbReference>
<reference evidence="6" key="1">
    <citation type="submission" date="2020-04" db="EMBL/GenBank/DDBJ databases">
        <title>Genome Sequencing for Pseudoaltermonas arctica.</title>
        <authorList>
            <person name="Elkins N.S."/>
        </authorList>
    </citation>
    <scope>NUCLEOTIDE SEQUENCE [LARGE SCALE GENOMIC DNA]</scope>
    <source>
        <strain evidence="6">NEC-BIFX-2020_0012</strain>
    </source>
</reference>
<dbReference type="AlphaFoldDB" id="A0A7Y0DQH9"/>
<keyword evidence="7" id="KW-1185">Reference proteome</keyword>
<accession>A0A7Y0DQH9</accession>
<keyword evidence="4" id="KW-0804">Transcription</keyword>
<keyword evidence="2" id="KW-0805">Transcription regulation</keyword>
<gene>
    <name evidence="6" type="ORF">HHO47_02565</name>
</gene>
<dbReference type="InterPro" id="IPR058163">
    <property type="entry name" value="LysR-type_TF_proteobact-type"/>
</dbReference>
<dbReference type="Gene3D" id="1.10.10.10">
    <property type="entry name" value="Winged helix-like DNA-binding domain superfamily/Winged helix DNA-binding domain"/>
    <property type="match status" value="1"/>
</dbReference>
<keyword evidence="3" id="KW-0238">DNA-binding</keyword>
<dbReference type="PROSITE" id="PS50931">
    <property type="entry name" value="HTH_LYSR"/>
    <property type="match status" value="1"/>
</dbReference>
<comment type="similarity">
    <text evidence="1">Belongs to the LysR transcriptional regulatory family.</text>
</comment>
<dbReference type="PANTHER" id="PTHR30537:SF5">
    <property type="entry name" value="HTH-TYPE TRANSCRIPTIONAL ACTIVATOR TTDR-RELATED"/>
    <property type="match status" value="1"/>
</dbReference>
<dbReference type="Proteomes" id="UP000570493">
    <property type="component" value="Unassembled WGS sequence"/>
</dbReference>
<evidence type="ECO:0000256" key="2">
    <source>
        <dbReference type="ARBA" id="ARBA00023015"/>
    </source>
</evidence>
<dbReference type="PANTHER" id="PTHR30537">
    <property type="entry name" value="HTH-TYPE TRANSCRIPTIONAL REGULATOR"/>
    <property type="match status" value="1"/>
</dbReference>
<evidence type="ECO:0000313" key="6">
    <source>
        <dbReference type="EMBL" id="NMM39749.1"/>
    </source>
</evidence>
<protein>
    <submittedName>
        <fullName evidence="6">LysR family transcriptional regulator</fullName>
    </submittedName>
</protein>
<dbReference type="GO" id="GO:0043565">
    <property type="term" value="F:sequence-specific DNA binding"/>
    <property type="evidence" value="ECO:0007669"/>
    <property type="project" value="TreeGrafter"/>
</dbReference>
<evidence type="ECO:0000256" key="3">
    <source>
        <dbReference type="ARBA" id="ARBA00023125"/>
    </source>
</evidence>
<name>A0A7Y0DQH9_9GAMM</name>
<dbReference type="Pfam" id="PF00126">
    <property type="entry name" value="HTH_1"/>
    <property type="match status" value="1"/>
</dbReference>
<dbReference type="SUPFAM" id="SSF53850">
    <property type="entry name" value="Periplasmic binding protein-like II"/>
    <property type="match status" value="1"/>
</dbReference>
<comment type="caution">
    <text evidence="6">The sequence shown here is derived from an EMBL/GenBank/DDBJ whole genome shotgun (WGS) entry which is preliminary data.</text>
</comment>
<dbReference type="GO" id="GO:0003700">
    <property type="term" value="F:DNA-binding transcription factor activity"/>
    <property type="evidence" value="ECO:0007669"/>
    <property type="project" value="InterPro"/>
</dbReference>
<dbReference type="InterPro" id="IPR036388">
    <property type="entry name" value="WH-like_DNA-bd_sf"/>
</dbReference>
<evidence type="ECO:0000256" key="1">
    <source>
        <dbReference type="ARBA" id="ARBA00009437"/>
    </source>
</evidence>
<evidence type="ECO:0000256" key="4">
    <source>
        <dbReference type="ARBA" id="ARBA00023163"/>
    </source>
</evidence>